<dbReference type="RefSeq" id="WP_157795104.1">
    <property type="nucleotide sequence ID" value="NZ_JADPHA010000001.1"/>
</dbReference>
<name>A0AAJ2MKM5_9LACT</name>
<feature type="region of interest" description="Disordered" evidence="1">
    <location>
        <begin position="1"/>
        <end position="21"/>
    </location>
</feature>
<proteinExistence type="predicted"/>
<evidence type="ECO:0000313" key="3">
    <source>
        <dbReference type="Proteomes" id="UP001262817"/>
    </source>
</evidence>
<sequence>MQRYEEGHERSRETGQRERTSLKVNNDEARAVLLQYFPGFSLSEIDRMSMEEIDIRLKTIELIDLKCKDNQVQSAFMKRVVNVTEERNGQTFYKFDTPESIFDYKKAKLAVFGKIPEEDRTKIEELKRNEQLFEEIFGEEA</sequence>
<dbReference type="Proteomes" id="UP001262817">
    <property type="component" value="Unassembled WGS sequence"/>
</dbReference>
<organism evidence="2 3">
    <name type="scientific">Lactococcus petauri</name>
    <dbReference type="NCBI Taxonomy" id="1940789"/>
    <lineage>
        <taxon>Bacteria</taxon>
        <taxon>Bacillati</taxon>
        <taxon>Bacillota</taxon>
        <taxon>Bacilli</taxon>
        <taxon>Lactobacillales</taxon>
        <taxon>Streptococcaceae</taxon>
        <taxon>Lactococcus</taxon>
    </lineage>
</organism>
<accession>A0AAJ2MKM5</accession>
<protein>
    <submittedName>
        <fullName evidence="2">Uncharacterized protein</fullName>
    </submittedName>
</protein>
<reference evidence="2" key="1">
    <citation type="submission" date="2023-03" db="EMBL/GenBank/DDBJ databases">
        <authorList>
            <person name="Shen W."/>
            <person name="Cai J."/>
        </authorList>
    </citation>
    <scope>NUCLEOTIDE SEQUENCE</scope>
    <source>
        <strain evidence="2">P86-2</strain>
    </source>
</reference>
<dbReference type="EMBL" id="JARPXR010000009">
    <property type="protein sequence ID" value="MDT2584193.1"/>
    <property type="molecule type" value="Genomic_DNA"/>
</dbReference>
<evidence type="ECO:0000256" key="1">
    <source>
        <dbReference type="SAM" id="MobiDB-lite"/>
    </source>
</evidence>
<evidence type="ECO:0000313" key="2">
    <source>
        <dbReference type="EMBL" id="MDT2584193.1"/>
    </source>
</evidence>
<comment type="caution">
    <text evidence="2">The sequence shown here is derived from an EMBL/GenBank/DDBJ whole genome shotgun (WGS) entry which is preliminary data.</text>
</comment>
<dbReference type="AlphaFoldDB" id="A0AAJ2MKM5"/>
<gene>
    <name evidence="2" type="ORF">P7D17_08785</name>
</gene>